<sequence>MASVNKCWTSAFAKATDNAELMKQLKLAEMYTSQSHVLNCELYNMYVVKVDELHLTVERTKDIDKLRAKNKMLCSRLAISEDARAKAEYKISMAETIQQLSVKARKQAELKLKVCEDMAHAKHKELTEALAELSKAKESLDKLRVPGHADQKGSVET</sequence>
<accession>A0ABD1UYA5</accession>
<reference evidence="2" key="1">
    <citation type="submission" date="2024-07" db="EMBL/GenBank/DDBJ databases">
        <title>Two chromosome-level genome assemblies of Korean endemic species Abeliophyllum distichum and Forsythia ovata (Oleaceae).</title>
        <authorList>
            <person name="Jang H."/>
        </authorList>
    </citation>
    <scope>NUCLEOTIDE SEQUENCE [LARGE SCALE GENOMIC DNA]</scope>
</reference>
<protein>
    <submittedName>
        <fullName evidence="1">Uncharacterized protein</fullName>
    </submittedName>
</protein>
<dbReference type="AlphaFoldDB" id="A0ABD1UYA5"/>
<keyword evidence="2" id="KW-1185">Reference proteome</keyword>
<comment type="caution">
    <text evidence="1">The sequence shown here is derived from an EMBL/GenBank/DDBJ whole genome shotgun (WGS) entry which is preliminary data.</text>
</comment>
<evidence type="ECO:0000313" key="1">
    <source>
        <dbReference type="EMBL" id="KAL2530036.1"/>
    </source>
</evidence>
<dbReference type="EMBL" id="JBFOLJ010000006">
    <property type="protein sequence ID" value="KAL2530036.1"/>
    <property type="molecule type" value="Genomic_DNA"/>
</dbReference>
<organism evidence="1 2">
    <name type="scientific">Forsythia ovata</name>
    <dbReference type="NCBI Taxonomy" id="205694"/>
    <lineage>
        <taxon>Eukaryota</taxon>
        <taxon>Viridiplantae</taxon>
        <taxon>Streptophyta</taxon>
        <taxon>Embryophyta</taxon>
        <taxon>Tracheophyta</taxon>
        <taxon>Spermatophyta</taxon>
        <taxon>Magnoliopsida</taxon>
        <taxon>eudicotyledons</taxon>
        <taxon>Gunneridae</taxon>
        <taxon>Pentapetalae</taxon>
        <taxon>asterids</taxon>
        <taxon>lamiids</taxon>
        <taxon>Lamiales</taxon>
        <taxon>Oleaceae</taxon>
        <taxon>Forsythieae</taxon>
        <taxon>Forsythia</taxon>
    </lineage>
</organism>
<gene>
    <name evidence="1" type="ORF">Fot_22637</name>
</gene>
<evidence type="ECO:0000313" key="2">
    <source>
        <dbReference type="Proteomes" id="UP001604277"/>
    </source>
</evidence>
<name>A0ABD1UYA5_9LAMI</name>
<dbReference type="Proteomes" id="UP001604277">
    <property type="component" value="Unassembled WGS sequence"/>
</dbReference>
<proteinExistence type="predicted"/>